<dbReference type="InterPro" id="IPR005123">
    <property type="entry name" value="Oxoglu/Fe-dep_dioxygenase_dom"/>
</dbReference>
<evidence type="ECO:0000256" key="10">
    <source>
        <dbReference type="RuleBase" id="RU003682"/>
    </source>
</evidence>
<feature type="compositionally biased region" description="Low complexity" evidence="11">
    <location>
        <begin position="198"/>
        <end position="214"/>
    </location>
</feature>
<evidence type="ECO:0000256" key="8">
    <source>
        <dbReference type="ARBA" id="ARBA00061560"/>
    </source>
</evidence>
<accession>A0A5N6L587</accession>
<name>A0A5N6L587_9ROSI</name>
<dbReference type="PROSITE" id="PS51471">
    <property type="entry name" value="FE2OG_OXY"/>
    <property type="match status" value="1"/>
</dbReference>
<comment type="caution">
    <text evidence="13">The sequence shown here is derived from an EMBL/GenBank/DDBJ whole genome shotgun (WGS) entry which is preliminary data.</text>
</comment>
<dbReference type="PRINTS" id="PR00682">
    <property type="entry name" value="IPNSYNTHASE"/>
</dbReference>
<comment type="pathway">
    <text evidence="2">Hormone biosynthesis.</text>
</comment>
<dbReference type="EC" id="1.14.11.15" evidence="9"/>
<comment type="similarity">
    <text evidence="8">Belongs to the iron/ascorbate-dependent oxidoreductase family. GA3OX subfamily.</text>
</comment>
<gene>
    <name evidence="13" type="ORF">FH972_026848</name>
</gene>
<dbReference type="InterPro" id="IPR044861">
    <property type="entry name" value="IPNS-like_FE2OG_OXY"/>
</dbReference>
<dbReference type="GO" id="GO:0046872">
    <property type="term" value="F:metal ion binding"/>
    <property type="evidence" value="ECO:0007669"/>
    <property type="project" value="UniProtKB-KW"/>
</dbReference>
<evidence type="ECO:0000256" key="11">
    <source>
        <dbReference type="SAM" id="MobiDB-lite"/>
    </source>
</evidence>
<organism evidence="13 14">
    <name type="scientific">Carpinus fangiana</name>
    <dbReference type="NCBI Taxonomy" id="176857"/>
    <lineage>
        <taxon>Eukaryota</taxon>
        <taxon>Viridiplantae</taxon>
        <taxon>Streptophyta</taxon>
        <taxon>Embryophyta</taxon>
        <taxon>Tracheophyta</taxon>
        <taxon>Spermatophyta</taxon>
        <taxon>Magnoliopsida</taxon>
        <taxon>eudicotyledons</taxon>
        <taxon>Gunneridae</taxon>
        <taxon>Pentapetalae</taxon>
        <taxon>rosids</taxon>
        <taxon>fabids</taxon>
        <taxon>Fagales</taxon>
        <taxon>Betulaceae</taxon>
        <taxon>Carpinus</taxon>
    </lineage>
</organism>
<sequence length="360" mass="39780">MSTLSDAYRNHPLHPNHIVPLDFSAVRTMPDSHVWQPESCVDDISFEELLSSPVPVIDLADANAPELIGQACETWGVFQLVNHGISLSHIEEVEHEAGRLFALPTEQKLKALRTPCGATGYGVARITPFFSKYMWHEGFTIIGSPADHVRELWPHDHGRFCDVMENYQKKMKGLAERLTRLIFDSLKISEEEISWLASTNGSGGSSPPSTASTALQLNSYPSCPDPNQAMGLAPHTDTSLLTILHQSETNGLQVFRPGLGWVLVPPVAGAFVVNIGDILHILSNARFPNTLHRVVVNGSRQRFSVAYFYSPPTDYVVSPLYKGLNSGEDNIIPRYRSVAVKEYIGLKAKNLENALSIIRT</sequence>
<dbReference type="InterPro" id="IPR050231">
    <property type="entry name" value="Iron_ascorbate_oxido_reductase"/>
</dbReference>
<evidence type="ECO:0000313" key="14">
    <source>
        <dbReference type="Proteomes" id="UP000327013"/>
    </source>
</evidence>
<comment type="cofactor">
    <cofactor evidence="1">
        <name>L-ascorbate</name>
        <dbReference type="ChEBI" id="CHEBI:38290"/>
    </cofactor>
</comment>
<keyword evidence="14" id="KW-1185">Reference proteome</keyword>
<dbReference type="OrthoDB" id="288590at2759"/>
<keyword evidence="4" id="KW-0223">Dioxygenase</keyword>
<keyword evidence="3 10" id="KW-0479">Metal-binding</keyword>
<evidence type="ECO:0000256" key="3">
    <source>
        <dbReference type="ARBA" id="ARBA00022723"/>
    </source>
</evidence>
<dbReference type="SUPFAM" id="SSF51197">
    <property type="entry name" value="Clavaminate synthase-like"/>
    <property type="match status" value="1"/>
</dbReference>
<dbReference type="GO" id="GO:0016707">
    <property type="term" value="F:gibberellin 3-beta-dioxygenase activity"/>
    <property type="evidence" value="ECO:0007669"/>
    <property type="project" value="UniProtKB-EC"/>
</dbReference>
<comment type="pathway">
    <text evidence="7">Plant hormone biosynthesis; gibberellin biosynthesis.</text>
</comment>
<evidence type="ECO:0000256" key="1">
    <source>
        <dbReference type="ARBA" id="ARBA00001961"/>
    </source>
</evidence>
<feature type="region of interest" description="Disordered" evidence="11">
    <location>
        <begin position="198"/>
        <end position="217"/>
    </location>
</feature>
<dbReference type="GO" id="GO:0009686">
    <property type="term" value="P:gibberellin biosynthetic process"/>
    <property type="evidence" value="ECO:0007669"/>
    <property type="project" value="UniProtKB-ARBA"/>
</dbReference>
<dbReference type="Pfam" id="PF03171">
    <property type="entry name" value="2OG-FeII_Oxy"/>
    <property type="match status" value="1"/>
</dbReference>
<evidence type="ECO:0000256" key="9">
    <source>
        <dbReference type="ARBA" id="ARBA00066695"/>
    </source>
</evidence>
<evidence type="ECO:0000259" key="12">
    <source>
        <dbReference type="PROSITE" id="PS51471"/>
    </source>
</evidence>
<dbReference type="EMBL" id="VIBQ01000131">
    <property type="protein sequence ID" value="KAB8945652.1"/>
    <property type="molecule type" value="Genomic_DNA"/>
</dbReference>
<evidence type="ECO:0000256" key="7">
    <source>
        <dbReference type="ARBA" id="ARBA00037909"/>
    </source>
</evidence>
<keyword evidence="5 10" id="KW-0560">Oxidoreductase</keyword>
<proteinExistence type="inferred from homology"/>
<protein>
    <recommendedName>
        <fullName evidence="9">gibberellin 3beta-dioxygenase</fullName>
        <ecNumber evidence="9">1.14.11.15</ecNumber>
    </recommendedName>
</protein>
<dbReference type="InterPro" id="IPR027443">
    <property type="entry name" value="IPNS-like_sf"/>
</dbReference>
<evidence type="ECO:0000256" key="2">
    <source>
        <dbReference type="ARBA" id="ARBA00004972"/>
    </source>
</evidence>
<evidence type="ECO:0000256" key="4">
    <source>
        <dbReference type="ARBA" id="ARBA00022964"/>
    </source>
</evidence>
<dbReference type="Pfam" id="PF14226">
    <property type="entry name" value="DIOX_N"/>
    <property type="match status" value="1"/>
</dbReference>
<dbReference type="Gene3D" id="2.60.120.330">
    <property type="entry name" value="B-lactam Antibiotic, Isopenicillin N Synthase, Chain"/>
    <property type="match status" value="1"/>
</dbReference>
<evidence type="ECO:0000256" key="6">
    <source>
        <dbReference type="ARBA" id="ARBA00023004"/>
    </source>
</evidence>
<dbReference type="InterPro" id="IPR026992">
    <property type="entry name" value="DIOX_N"/>
</dbReference>
<feature type="domain" description="Fe2OG dioxygenase" evidence="12">
    <location>
        <begin position="210"/>
        <end position="311"/>
    </location>
</feature>
<dbReference type="Proteomes" id="UP000327013">
    <property type="component" value="Unassembled WGS sequence"/>
</dbReference>
<reference evidence="13 14" key="1">
    <citation type="submission" date="2019-06" db="EMBL/GenBank/DDBJ databases">
        <title>A chromosomal-level reference genome of Carpinus fangiana (Coryloideae, Betulaceae).</title>
        <authorList>
            <person name="Yang X."/>
            <person name="Wang Z."/>
            <person name="Zhang L."/>
            <person name="Hao G."/>
            <person name="Liu J."/>
            <person name="Yang Y."/>
        </authorList>
    </citation>
    <scope>NUCLEOTIDE SEQUENCE [LARGE SCALE GENOMIC DNA]</scope>
    <source>
        <strain evidence="13">Cfa_2016G</strain>
        <tissue evidence="13">Leaf</tissue>
    </source>
</reference>
<keyword evidence="6 10" id="KW-0408">Iron</keyword>
<evidence type="ECO:0000313" key="13">
    <source>
        <dbReference type="EMBL" id="KAB8945652.1"/>
    </source>
</evidence>
<dbReference type="PANTHER" id="PTHR47990">
    <property type="entry name" value="2-OXOGLUTARATE (2OG) AND FE(II)-DEPENDENT OXYGENASE SUPERFAMILY PROTEIN-RELATED"/>
    <property type="match status" value="1"/>
</dbReference>
<dbReference type="AlphaFoldDB" id="A0A5N6L587"/>
<dbReference type="FunFam" id="2.60.120.330:FF:000013">
    <property type="entry name" value="Gibberellin 3-beta-dioxygenase 1"/>
    <property type="match status" value="1"/>
</dbReference>
<evidence type="ECO:0000256" key="5">
    <source>
        <dbReference type="ARBA" id="ARBA00023002"/>
    </source>
</evidence>